<dbReference type="Gene3D" id="3.90.220.20">
    <property type="entry name" value="DNA methylase specificity domains"/>
    <property type="match status" value="2"/>
</dbReference>
<dbReference type="CDD" id="cd17274">
    <property type="entry name" value="RMtype1_S_Eco540ANI-TRD1-CR1_like"/>
    <property type="match status" value="1"/>
</dbReference>
<dbReference type="GO" id="GO:0003677">
    <property type="term" value="F:DNA binding"/>
    <property type="evidence" value="ECO:0007669"/>
    <property type="project" value="UniProtKB-KW"/>
</dbReference>
<evidence type="ECO:0000256" key="3">
    <source>
        <dbReference type="ARBA" id="ARBA00023125"/>
    </source>
</evidence>
<keyword evidence="6" id="KW-1185">Reference proteome</keyword>
<proteinExistence type="inferred from homology"/>
<evidence type="ECO:0000313" key="5">
    <source>
        <dbReference type="EMBL" id="TCL67510.1"/>
    </source>
</evidence>
<keyword evidence="3" id="KW-0238">DNA-binding</keyword>
<dbReference type="EMBL" id="SLUP01000002">
    <property type="protein sequence ID" value="TCL67510.1"/>
    <property type="molecule type" value="Genomic_DNA"/>
</dbReference>
<reference evidence="5 6" key="1">
    <citation type="submission" date="2019-03" db="EMBL/GenBank/DDBJ databases">
        <title>Genomic Encyclopedia of Type Strains, Phase IV (KMG-IV): sequencing the most valuable type-strain genomes for metagenomic binning, comparative biology and taxonomic classification.</title>
        <authorList>
            <person name="Goeker M."/>
        </authorList>
    </citation>
    <scope>NUCLEOTIDE SEQUENCE [LARGE SCALE GENOMIC DNA]</scope>
    <source>
        <strain evidence="5 6">DSM 18792</strain>
    </source>
</reference>
<evidence type="ECO:0000313" key="6">
    <source>
        <dbReference type="Proteomes" id="UP000295455"/>
    </source>
</evidence>
<dbReference type="Gene3D" id="1.10.287.1120">
    <property type="entry name" value="Bipartite methylase S protein"/>
    <property type="match status" value="1"/>
</dbReference>
<dbReference type="AlphaFoldDB" id="A0A4R1RNK9"/>
<dbReference type="PANTHER" id="PTHR30408">
    <property type="entry name" value="TYPE-1 RESTRICTION ENZYME ECOKI SPECIFICITY PROTEIN"/>
    <property type="match status" value="1"/>
</dbReference>
<accession>A0A4R1RNK9</accession>
<evidence type="ECO:0000256" key="1">
    <source>
        <dbReference type="ARBA" id="ARBA00010923"/>
    </source>
</evidence>
<protein>
    <submittedName>
        <fullName evidence="5">Type I restriction enzyme S subunit</fullName>
    </submittedName>
</protein>
<organism evidence="5 6">
    <name type="scientific">Mariniflexile fucanivorans</name>
    <dbReference type="NCBI Taxonomy" id="264023"/>
    <lineage>
        <taxon>Bacteria</taxon>
        <taxon>Pseudomonadati</taxon>
        <taxon>Bacteroidota</taxon>
        <taxon>Flavobacteriia</taxon>
        <taxon>Flavobacteriales</taxon>
        <taxon>Flavobacteriaceae</taxon>
        <taxon>Mariniflexile</taxon>
    </lineage>
</organism>
<dbReference type="OrthoDB" id="9816225at2"/>
<evidence type="ECO:0000259" key="4">
    <source>
        <dbReference type="Pfam" id="PF01420"/>
    </source>
</evidence>
<comment type="caution">
    <text evidence="5">The sequence shown here is derived from an EMBL/GenBank/DDBJ whole genome shotgun (WGS) entry which is preliminary data.</text>
</comment>
<dbReference type="GO" id="GO:0009307">
    <property type="term" value="P:DNA restriction-modification system"/>
    <property type="evidence" value="ECO:0007669"/>
    <property type="project" value="UniProtKB-KW"/>
</dbReference>
<dbReference type="Pfam" id="PF01420">
    <property type="entry name" value="Methylase_S"/>
    <property type="match status" value="2"/>
</dbReference>
<comment type="similarity">
    <text evidence="1">Belongs to the type-I restriction system S methylase family.</text>
</comment>
<keyword evidence="2" id="KW-0680">Restriction system</keyword>
<feature type="domain" description="Type I restriction modification DNA specificity" evidence="4">
    <location>
        <begin position="14"/>
        <end position="167"/>
    </location>
</feature>
<dbReference type="RefSeq" id="WP_132215132.1">
    <property type="nucleotide sequence ID" value="NZ_OX156936.1"/>
</dbReference>
<dbReference type="InterPro" id="IPR000055">
    <property type="entry name" value="Restrct_endonuc_typeI_TRD"/>
</dbReference>
<dbReference type="SUPFAM" id="SSF116734">
    <property type="entry name" value="DNA methylase specificity domain"/>
    <property type="match status" value="2"/>
</dbReference>
<dbReference type="InterPro" id="IPR044946">
    <property type="entry name" value="Restrct_endonuc_typeI_TRD_sf"/>
</dbReference>
<dbReference type="Proteomes" id="UP000295455">
    <property type="component" value="Unassembled WGS sequence"/>
</dbReference>
<dbReference type="InterPro" id="IPR052021">
    <property type="entry name" value="Type-I_RS_S_subunit"/>
</dbReference>
<evidence type="ECO:0000256" key="2">
    <source>
        <dbReference type="ARBA" id="ARBA00022747"/>
    </source>
</evidence>
<name>A0A4R1RNK9_9FLAO</name>
<dbReference type="CDD" id="cd17246">
    <property type="entry name" value="RMtype1_S_SonII-TRD2-CR2_like"/>
    <property type="match status" value="1"/>
</dbReference>
<dbReference type="PANTHER" id="PTHR30408:SF12">
    <property type="entry name" value="TYPE I RESTRICTION ENZYME MJAVIII SPECIFICITY SUBUNIT"/>
    <property type="match status" value="1"/>
</dbReference>
<gene>
    <name evidence="5" type="ORF">EV196_10266</name>
</gene>
<sequence length="404" mass="45658">MSEGYKNTPIGKIPKDWEVENLGSFLDYVQPKNYITNNINETGKTPVLTANKAFILGFSDEIENIYNDVPVIIFDDFTTDSKFVNFPFKVRSSALKILKRKNKNFNLPFVFESLKRINYQCTEHKRYWISEYQHLKIPVPPLPEQQKIADILSTVDAKIAVIDQQITETQALKKSLMQRLLTKGIGHTEFKDSPLGKIPKSWEVVKLGNLVTKVGSGKTPKGGSEIYTDKGIIFIRSQNVLRGKLNLSDVVFISNEIHSSMNNSKLQPNDVLLNITGASIGRSCVLPNDFKEGNVNQHVCIIRTKSRLNPHYLSQLLNSSFGVNSINKFQAGGNREGLNFQQIRSFDIPFPVIEEQDKISNILSSVDEKLEVLSEKKTHYQELKQGLMQQLLTGKIRVKTGVTV</sequence>
<feature type="domain" description="Type I restriction modification DNA specificity" evidence="4">
    <location>
        <begin position="199"/>
        <end position="376"/>
    </location>
</feature>